<dbReference type="Pfam" id="PF13377">
    <property type="entry name" value="Peripla_BP_3"/>
    <property type="match status" value="1"/>
</dbReference>
<dbReference type="SMART" id="SM00354">
    <property type="entry name" value="HTH_LACI"/>
    <property type="match status" value="1"/>
</dbReference>
<dbReference type="InterPro" id="IPR000843">
    <property type="entry name" value="HTH_LacI"/>
</dbReference>
<dbReference type="EMBL" id="JAFEUM010000001">
    <property type="protein sequence ID" value="MBM7035431.1"/>
    <property type="molecule type" value="Genomic_DNA"/>
</dbReference>
<organism evidence="5 6">
    <name type="scientific">Vibrio ulleungensis</name>
    <dbReference type="NCBI Taxonomy" id="2807619"/>
    <lineage>
        <taxon>Bacteria</taxon>
        <taxon>Pseudomonadati</taxon>
        <taxon>Pseudomonadota</taxon>
        <taxon>Gammaproteobacteria</taxon>
        <taxon>Vibrionales</taxon>
        <taxon>Vibrionaceae</taxon>
        <taxon>Vibrio</taxon>
    </lineage>
</organism>
<gene>
    <name evidence="5" type="ORF">JQC93_03345</name>
</gene>
<evidence type="ECO:0000256" key="2">
    <source>
        <dbReference type="ARBA" id="ARBA00023125"/>
    </source>
</evidence>
<name>A0ABS2HHZ1_9VIBR</name>
<dbReference type="InterPro" id="IPR028082">
    <property type="entry name" value="Peripla_BP_I"/>
</dbReference>
<evidence type="ECO:0000256" key="1">
    <source>
        <dbReference type="ARBA" id="ARBA00023015"/>
    </source>
</evidence>
<dbReference type="RefSeq" id="WP_205157031.1">
    <property type="nucleotide sequence ID" value="NZ_JAFEUM010000001.1"/>
</dbReference>
<evidence type="ECO:0000259" key="4">
    <source>
        <dbReference type="PROSITE" id="PS50932"/>
    </source>
</evidence>
<accession>A0ABS2HHZ1</accession>
<sequence length="360" mass="39561">MSTPEFAKQPKPTLKNIAKELGVSKASVSNVFNKPDIVSPELKEKVLKYCEQVGYAGPSVTARSLITGKTDVVGVFLCDTLAFGFTDPVASQFLAGVGQTLDLHHASMLLLPTSEAHYQNSPIETMPDSFILYGEPLDKRITERLIRQSKPMVTVDFELPMSSCRQVAIDDQEAAFKIASYAIERHSATQASCPEVLILGLRLNEGSVPGPVNMQQLFEPEFSVSRKRLDGYQKALSSKQVPVKEDNVWHLPWLESEAIRTMVRGLLTDTTRTVPDIILCMSDKVAIATLQVARELNIDVPNRTQIVGFDDIESAADYGLTTIAQPIFEKGEAAAMMALGLEAQENVTLSTQFVARQSTR</sequence>
<keyword evidence="2 5" id="KW-0238">DNA-binding</keyword>
<keyword evidence="1" id="KW-0805">Transcription regulation</keyword>
<dbReference type="Pfam" id="PF00356">
    <property type="entry name" value="LacI"/>
    <property type="match status" value="1"/>
</dbReference>
<keyword evidence="6" id="KW-1185">Reference proteome</keyword>
<keyword evidence="3" id="KW-0804">Transcription</keyword>
<dbReference type="PANTHER" id="PTHR30146">
    <property type="entry name" value="LACI-RELATED TRANSCRIPTIONAL REPRESSOR"/>
    <property type="match status" value="1"/>
</dbReference>
<evidence type="ECO:0000313" key="6">
    <source>
        <dbReference type="Proteomes" id="UP000809621"/>
    </source>
</evidence>
<dbReference type="Gene3D" id="1.10.260.40">
    <property type="entry name" value="lambda repressor-like DNA-binding domains"/>
    <property type="match status" value="1"/>
</dbReference>
<dbReference type="InterPro" id="IPR046335">
    <property type="entry name" value="LacI/GalR-like_sensor"/>
</dbReference>
<dbReference type="Proteomes" id="UP000809621">
    <property type="component" value="Unassembled WGS sequence"/>
</dbReference>
<reference evidence="5 6" key="1">
    <citation type="submission" date="2021-02" db="EMBL/GenBank/DDBJ databases">
        <authorList>
            <person name="Park J.-S."/>
        </authorList>
    </citation>
    <scope>NUCLEOTIDE SEQUENCE [LARGE SCALE GENOMIC DNA]</scope>
    <source>
        <strain evidence="5 6">188UL20-2</strain>
    </source>
</reference>
<evidence type="ECO:0000313" key="5">
    <source>
        <dbReference type="EMBL" id="MBM7035431.1"/>
    </source>
</evidence>
<dbReference type="Gene3D" id="3.40.50.2300">
    <property type="match status" value="3"/>
</dbReference>
<proteinExistence type="predicted"/>
<dbReference type="InterPro" id="IPR010982">
    <property type="entry name" value="Lambda_DNA-bd_dom_sf"/>
</dbReference>
<dbReference type="PROSITE" id="PS50932">
    <property type="entry name" value="HTH_LACI_2"/>
    <property type="match status" value="1"/>
</dbReference>
<comment type="caution">
    <text evidence="5">The sequence shown here is derived from an EMBL/GenBank/DDBJ whole genome shotgun (WGS) entry which is preliminary data.</text>
</comment>
<dbReference type="GO" id="GO:0003677">
    <property type="term" value="F:DNA binding"/>
    <property type="evidence" value="ECO:0007669"/>
    <property type="project" value="UniProtKB-KW"/>
</dbReference>
<dbReference type="PANTHER" id="PTHR30146:SF138">
    <property type="entry name" value="TRANSCRIPTIONAL REGULATORY PROTEIN"/>
    <property type="match status" value="1"/>
</dbReference>
<dbReference type="SUPFAM" id="SSF53822">
    <property type="entry name" value="Periplasmic binding protein-like I"/>
    <property type="match status" value="1"/>
</dbReference>
<dbReference type="CDD" id="cd06279">
    <property type="entry name" value="PBP1_LacI-like"/>
    <property type="match status" value="1"/>
</dbReference>
<dbReference type="SUPFAM" id="SSF47413">
    <property type="entry name" value="lambda repressor-like DNA-binding domains"/>
    <property type="match status" value="1"/>
</dbReference>
<protein>
    <submittedName>
        <fullName evidence="5">LacI family DNA-binding transcriptional regulator</fullName>
    </submittedName>
</protein>
<dbReference type="CDD" id="cd01392">
    <property type="entry name" value="HTH_LacI"/>
    <property type="match status" value="1"/>
</dbReference>
<feature type="domain" description="HTH lacI-type" evidence="4">
    <location>
        <begin position="12"/>
        <end position="67"/>
    </location>
</feature>
<evidence type="ECO:0000256" key="3">
    <source>
        <dbReference type="ARBA" id="ARBA00023163"/>
    </source>
</evidence>